<dbReference type="OrthoDB" id="5694214at2"/>
<dbReference type="RefSeq" id="WP_076671133.1">
    <property type="nucleotide sequence ID" value="NZ_FTPP01000003.1"/>
</dbReference>
<evidence type="ECO:0000259" key="6">
    <source>
        <dbReference type="Pfam" id="PF07980"/>
    </source>
</evidence>
<feature type="domain" description="RagB/SusD" evidence="6">
    <location>
        <begin position="296"/>
        <end position="587"/>
    </location>
</feature>
<dbReference type="SUPFAM" id="SSF48452">
    <property type="entry name" value="TPR-like"/>
    <property type="match status" value="1"/>
</dbReference>
<organism evidence="7 8">
    <name type="scientific">Pontibacter indicus</name>
    <dbReference type="NCBI Taxonomy" id="1317125"/>
    <lineage>
        <taxon>Bacteria</taxon>
        <taxon>Pseudomonadati</taxon>
        <taxon>Bacteroidota</taxon>
        <taxon>Cytophagia</taxon>
        <taxon>Cytophagales</taxon>
        <taxon>Hymenobacteraceae</taxon>
        <taxon>Pontibacter</taxon>
    </lineage>
</organism>
<keyword evidence="4" id="KW-0472">Membrane</keyword>
<dbReference type="GO" id="GO:0009279">
    <property type="term" value="C:cell outer membrane"/>
    <property type="evidence" value="ECO:0007669"/>
    <property type="project" value="UniProtKB-SubCell"/>
</dbReference>
<protein>
    <submittedName>
        <fullName evidence="7">Starch-binding associating with outer membrane</fullName>
    </submittedName>
</protein>
<comment type="similarity">
    <text evidence="2">Belongs to the SusD family.</text>
</comment>
<reference evidence="8" key="1">
    <citation type="submission" date="2017-01" db="EMBL/GenBank/DDBJ databases">
        <authorList>
            <person name="Varghese N."/>
            <person name="Submissions S."/>
        </authorList>
    </citation>
    <scope>NUCLEOTIDE SEQUENCE [LARGE SCALE GENOMIC DNA]</scope>
    <source>
        <strain evidence="8">LP100</strain>
    </source>
</reference>
<accession>A0A1R3XPQ7</accession>
<evidence type="ECO:0000256" key="1">
    <source>
        <dbReference type="ARBA" id="ARBA00004442"/>
    </source>
</evidence>
<dbReference type="EMBL" id="FTPP01000003">
    <property type="protein sequence ID" value="SIT93940.1"/>
    <property type="molecule type" value="Genomic_DNA"/>
</dbReference>
<evidence type="ECO:0000256" key="2">
    <source>
        <dbReference type="ARBA" id="ARBA00006275"/>
    </source>
</evidence>
<evidence type="ECO:0000313" key="8">
    <source>
        <dbReference type="Proteomes" id="UP000187181"/>
    </source>
</evidence>
<keyword evidence="8" id="KW-1185">Reference proteome</keyword>
<evidence type="ECO:0000256" key="5">
    <source>
        <dbReference type="ARBA" id="ARBA00023237"/>
    </source>
</evidence>
<dbReference type="InterPro" id="IPR012944">
    <property type="entry name" value="SusD_RagB_dom"/>
</dbReference>
<evidence type="ECO:0000313" key="7">
    <source>
        <dbReference type="EMBL" id="SIT93940.1"/>
    </source>
</evidence>
<gene>
    <name evidence="7" type="ORF">SAMN05444128_3345</name>
</gene>
<keyword evidence="3" id="KW-0732">Signal</keyword>
<dbReference type="STRING" id="1317125.SAMN05444128_3345"/>
<dbReference type="PROSITE" id="PS51257">
    <property type="entry name" value="PROKAR_LIPOPROTEIN"/>
    <property type="match status" value="1"/>
</dbReference>
<evidence type="ECO:0000256" key="4">
    <source>
        <dbReference type="ARBA" id="ARBA00023136"/>
    </source>
</evidence>
<keyword evidence="5" id="KW-0998">Cell outer membrane</keyword>
<name>A0A1R3XPQ7_9BACT</name>
<dbReference type="InterPro" id="IPR011990">
    <property type="entry name" value="TPR-like_helical_dom_sf"/>
</dbReference>
<comment type="subcellular location">
    <subcellularLocation>
        <location evidence="1">Cell outer membrane</location>
    </subcellularLocation>
</comment>
<sequence length="587" mass="66857">MKRIYILFIIAFSFSSCEKLDQAPRSTVGKEAVFESENGLALYSNSFYDILPTASDILRGDAMSDYIARKEVPDFIRPGAYGPRQSTGWNWSELRNINYFIENNNNISVPEETRNHYTGIARFFRAWFYFDKVKRFGDVPWIGKSFDVNDPELFNGRDSRVLVMDSVLRDLDFAIKHIRTTNDGSRSMITQPVAYAFKSRVCLFEGTLRKYHTSYNLASTADEWLTQSADAAKAVMQDFSYSLHTGGGASQAYRQLFTSKSPITSEVLLANIYDDELALYHDANWYWTSATYGDRANFTRSFINTYLNLDGTPFTSNPQYETMVFSDEVKNRDARLSQTIRTKGYTRINGGNVIASPPEFSYTYTGYQPIKWTLDDTFYDSGSRNDNIIPVIRYAEVLLNYAEAKAELGALTDQDWAQTVGALRRRAGIMNAPMPAAADPYLQREFFPEISNPALLEVRRERGIELALEGFRFYDLVRWNKGKLLEKTWNGMYVPGLNIPLDLNEDGVLDVAFYKSMPSTPVAGVTYINVSDNANGRPNPLVLSQGDKGEIIWLNTIPRIWEDKFYLYPIPESERLINPALGQNPGW</sequence>
<dbReference type="Pfam" id="PF07980">
    <property type="entry name" value="SusD_RagB"/>
    <property type="match status" value="1"/>
</dbReference>
<proteinExistence type="inferred from homology"/>
<dbReference type="AlphaFoldDB" id="A0A1R3XPQ7"/>
<evidence type="ECO:0000256" key="3">
    <source>
        <dbReference type="ARBA" id="ARBA00022729"/>
    </source>
</evidence>
<dbReference type="Proteomes" id="UP000187181">
    <property type="component" value="Unassembled WGS sequence"/>
</dbReference>
<dbReference type="Gene3D" id="1.25.40.390">
    <property type="match status" value="1"/>
</dbReference>